<feature type="transmembrane region" description="Helical" evidence="10">
    <location>
        <begin position="204"/>
        <end position="223"/>
    </location>
</feature>
<dbReference type="EMBL" id="MT631688">
    <property type="protein sequence ID" value="QNO57412.1"/>
    <property type="molecule type" value="Genomic_DNA"/>
</dbReference>
<feature type="transmembrane region" description="Helical" evidence="10">
    <location>
        <begin position="154"/>
        <end position="171"/>
    </location>
</feature>
<feature type="transmembrane region" description="Helical" evidence="10">
    <location>
        <begin position="81"/>
        <end position="101"/>
    </location>
</feature>
<dbReference type="GO" id="GO:0008270">
    <property type="term" value="F:zinc ion binding"/>
    <property type="evidence" value="ECO:0007669"/>
    <property type="project" value="UniProtKB-KW"/>
</dbReference>
<dbReference type="Gene3D" id="1.20.1540.10">
    <property type="entry name" value="Rhomboid-like"/>
    <property type="match status" value="1"/>
</dbReference>
<keyword evidence="4" id="KW-0479">Metal-binding</keyword>
<sequence>MVRAKHRCTVCGKPAAYRCKYCGDTLCKDHLTPDMHWCVGLEDYKREEKVAPAIEVEADHRSGEKKNVTNPLGILSGNCSYLLLVLISVSYVLQLLIPSYTEHLMLVPAFLRERPWTLMTHIFLHGSLMHFLINMLVFFFFAPTLERKIGSVKFLLIFFLSGIFAGIGWSLTTANPLIPVVGASGAICGIMATLAVLMPKMKVYIFPIPIPLDIWIVVIFFAVYDFLMVGSGDAVAHTAHLSGLFFGLFAGMYLKRS</sequence>
<keyword evidence="12" id="KW-0645">Protease</keyword>
<evidence type="ECO:0000256" key="1">
    <source>
        <dbReference type="ARBA" id="ARBA00004141"/>
    </source>
</evidence>
<dbReference type="InterPro" id="IPR035952">
    <property type="entry name" value="Rhomboid-like_sf"/>
</dbReference>
<dbReference type="GO" id="GO:0006508">
    <property type="term" value="P:proteolysis"/>
    <property type="evidence" value="ECO:0007669"/>
    <property type="project" value="UniProtKB-KW"/>
</dbReference>
<evidence type="ECO:0000259" key="11">
    <source>
        <dbReference type="SMART" id="SM00154"/>
    </source>
</evidence>
<evidence type="ECO:0000256" key="8">
    <source>
        <dbReference type="ARBA" id="ARBA00022989"/>
    </source>
</evidence>
<dbReference type="InterPro" id="IPR035896">
    <property type="entry name" value="AN1-like_Znf"/>
</dbReference>
<proteinExistence type="inferred from homology"/>
<comment type="similarity">
    <text evidence="2">Belongs to the peptidase S54 family.</text>
</comment>
<keyword evidence="9 10" id="KW-0472">Membrane</keyword>
<evidence type="ECO:0000256" key="5">
    <source>
        <dbReference type="ARBA" id="ARBA00022771"/>
    </source>
</evidence>
<dbReference type="GO" id="GO:0004252">
    <property type="term" value="F:serine-type endopeptidase activity"/>
    <property type="evidence" value="ECO:0007669"/>
    <property type="project" value="InterPro"/>
</dbReference>
<dbReference type="AlphaFoldDB" id="A0A7G9ZAX8"/>
<organism evidence="12">
    <name type="scientific">Candidatus Methanophaga sp. ANME-1 ERB7</name>
    <dbReference type="NCBI Taxonomy" id="2759913"/>
    <lineage>
        <taxon>Archaea</taxon>
        <taxon>Methanobacteriati</taxon>
        <taxon>Methanobacteriota</taxon>
        <taxon>Stenosarchaea group</taxon>
        <taxon>Methanomicrobia</taxon>
        <taxon>Candidatus Methanophagales</taxon>
        <taxon>Candidatus Methanophagaceae</taxon>
        <taxon>Candidatus Methanophaga</taxon>
    </lineage>
</organism>
<keyword evidence="5" id="KW-0863">Zinc-finger</keyword>
<evidence type="ECO:0000256" key="4">
    <source>
        <dbReference type="ARBA" id="ARBA00022723"/>
    </source>
</evidence>
<keyword evidence="6 12" id="KW-0378">Hydrolase</keyword>
<dbReference type="PANTHER" id="PTHR43731:SF14">
    <property type="entry name" value="PRESENILIN-ASSOCIATED RHOMBOID-LIKE PROTEIN, MITOCHONDRIAL"/>
    <property type="match status" value="1"/>
</dbReference>
<dbReference type="InterPro" id="IPR022764">
    <property type="entry name" value="Peptidase_S54_rhomboid_dom"/>
</dbReference>
<evidence type="ECO:0000256" key="10">
    <source>
        <dbReference type="SAM" id="Phobius"/>
    </source>
</evidence>
<dbReference type="EC" id="3.4.21.105" evidence="12"/>
<dbReference type="SUPFAM" id="SSF118310">
    <property type="entry name" value="AN1-like Zinc finger"/>
    <property type="match status" value="1"/>
</dbReference>
<dbReference type="SMART" id="SM00154">
    <property type="entry name" value="ZnF_AN1"/>
    <property type="match status" value="1"/>
</dbReference>
<comment type="subcellular location">
    <subcellularLocation>
        <location evidence="1">Membrane</location>
        <topology evidence="1">Multi-pass membrane protein</topology>
    </subcellularLocation>
</comment>
<feature type="transmembrane region" description="Helical" evidence="10">
    <location>
        <begin position="235"/>
        <end position="254"/>
    </location>
</feature>
<evidence type="ECO:0000313" key="12">
    <source>
        <dbReference type="EMBL" id="QNO57412.1"/>
    </source>
</evidence>
<dbReference type="Pfam" id="PF01694">
    <property type="entry name" value="Rhomboid"/>
    <property type="match status" value="1"/>
</dbReference>
<keyword evidence="7" id="KW-0862">Zinc</keyword>
<gene>
    <name evidence="12" type="primary">glpG</name>
    <name evidence="12" type="ORF">FKKJMMIK_00010</name>
</gene>
<feature type="domain" description="AN1-type" evidence="11">
    <location>
        <begin position="8"/>
        <end position="43"/>
    </location>
</feature>
<keyword evidence="3 10" id="KW-0812">Transmembrane</keyword>
<dbReference type="PANTHER" id="PTHR43731">
    <property type="entry name" value="RHOMBOID PROTEASE"/>
    <property type="match status" value="1"/>
</dbReference>
<evidence type="ECO:0000256" key="7">
    <source>
        <dbReference type="ARBA" id="ARBA00022833"/>
    </source>
</evidence>
<evidence type="ECO:0000256" key="6">
    <source>
        <dbReference type="ARBA" id="ARBA00022801"/>
    </source>
</evidence>
<reference evidence="12" key="1">
    <citation type="submission" date="2020-06" db="EMBL/GenBank/DDBJ databases">
        <title>Unique genomic features of the anaerobic methanotrophic archaea.</title>
        <authorList>
            <person name="Chadwick G.L."/>
            <person name="Skennerton C.T."/>
            <person name="Laso-Perez R."/>
            <person name="Leu A.O."/>
            <person name="Speth D.R."/>
            <person name="Yu H."/>
            <person name="Morgan-Lang C."/>
            <person name="Hatzenpichler R."/>
            <person name="Goudeau D."/>
            <person name="Malmstrom R."/>
            <person name="Brazelton W.J."/>
            <person name="Woyke T."/>
            <person name="Hallam S.J."/>
            <person name="Tyson G.W."/>
            <person name="Wegener G."/>
            <person name="Boetius A."/>
            <person name="Orphan V."/>
        </authorList>
    </citation>
    <scope>NUCLEOTIDE SEQUENCE</scope>
</reference>
<feature type="transmembrane region" description="Helical" evidence="10">
    <location>
        <begin position="121"/>
        <end position="142"/>
    </location>
</feature>
<accession>A0A7G9ZAX8</accession>
<dbReference type="InterPro" id="IPR050925">
    <property type="entry name" value="Rhomboid_protease_S54"/>
</dbReference>
<evidence type="ECO:0000256" key="9">
    <source>
        <dbReference type="ARBA" id="ARBA00023136"/>
    </source>
</evidence>
<evidence type="ECO:0000256" key="2">
    <source>
        <dbReference type="ARBA" id="ARBA00009045"/>
    </source>
</evidence>
<dbReference type="GO" id="GO:0016020">
    <property type="term" value="C:membrane"/>
    <property type="evidence" value="ECO:0007669"/>
    <property type="project" value="UniProtKB-SubCell"/>
</dbReference>
<dbReference type="SUPFAM" id="SSF144091">
    <property type="entry name" value="Rhomboid-like"/>
    <property type="match status" value="1"/>
</dbReference>
<name>A0A7G9ZAX8_9EURY</name>
<dbReference type="InterPro" id="IPR000058">
    <property type="entry name" value="Znf_AN1"/>
</dbReference>
<feature type="transmembrane region" description="Helical" evidence="10">
    <location>
        <begin position="177"/>
        <end position="197"/>
    </location>
</feature>
<evidence type="ECO:0000256" key="3">
    <source>
        <dbReference type="ARBA" id="ARBA00022692"/>
    </source>
</evidence>
<protein>
    <submittedName>
        <fullName evidence="12">Rhomboid protease GlpG</fullName>
        <ecNumber evidence="12">3.4.21.105</ecNumber>
    </submittedName>
</protein>
<keyword evidence="8 10" id="KW-1133">Transmembrane helix</keyword>